<dbReference type="AlphaFoldDB" id="L0DJG2"/>
<keyword evidence="1" id="KW-0808">Transferase</keyword>
<sequence length="159" mass="17929">MFAEPQQEHRWLDKLVGEWTSEFECRMGPDEPTMKSQGVEVVRSLGGLWIVGEGEGEAPDGNTSKTVMSLGYDPRIKRYVGTFIASMMTHLWVYNGSLDAAGKVLTLDTEGPDFSGQKLAKYKDIIEFVDDDHRTLTSRILGDDGTWSQLMTAHYHRKK</sequence>
<dbReference type="RefSeq" id="WP_015248485.1">
    <property type="nucleotide sequence ID" value="NC_019892.1"/>
</dbReference>
<dbReference type="STRING" id="886293.Sinac_5230"/>
<proteinExistence type="predicted"/>
<dbReference type="OrthoDB" id="512336at2"/>
<dbReference type="Pfam" id="PF07617">
    <property type="entry name" value="DUF1579"/>
    <property type="match status" value="1"/>
</dbReference>
<dbReference type="GO" id="GO:0016301">
    <property type="term" value="F:kinase activity"/>
    <property type="evidence" value="ECO:0007669"/>
    <property type="project" value="UniProtKB-KW"/>
</dbReference>
<evidence type="ECO:0000313" key="1">
    <source>
        <dbReference type="EMBL" id="AGA29382.1"/>
    </source>
</evidence>
<evidence type="ECO:0000313" key="2">
    <source>
        <dbReference type="Proteomes" id="UP000010798"/>
    </source>
</evidence>
<accession>L0DJG2</accession>
<name>L0DJG2_SINAD</name>
<keyword evidence="1" id="KW-0418">Kinase</keyword>
<dbReference type="InterPro" id="IPR011473">
    <property type="entry name" value="DUF1579"/>
</dbReference>
<dbReference type="KEGG" id="saci:Sinac_5230"/>
<dbReference type="eggNOG" id="ENOG50305GB">
    <property type="taxonomic scope" value="Bacteria"/>
</dbReference>
<gene>
    <name evidence="1" type="ordered locus">Sinac_5230</name>
</gene>
<reference evidence="1 2" key="1">
    <citation type="submission" date="2012-02" db="EMBL/GenBank/DDBJ databases">
        <title>Complete sequence of chromosome of Singulisphaera acidiphila DSM 18658.</title>
        <authorList>
            <consortium name="US DOE Joint Genome Institute (JGI-PGF)"/>
            <person name="Lucas S."/>
            <person name="Copeland A."/>
            <person name="Lapidus A."/>
            <person name="Glavina del Rio T."/>
            <person name="Dalin E."/>
            <person name="Tice H."/>
            <person name="Bruce D."/>
            <person name="Goodwin L."/>
            <person name="Pitluck S."/>
            <person name="Peters L."/>
            <person name="Ovchinnikova G."/>
            <person name="Chertkov O."/>
            <person name="Kyrpides N."/>
            <person name="Mavromatis K."/>
            <person name="Ivanova N."/>
            <person name="Brettin T."/>
            <person name="Detter J.C."/>
            <person name="Han C."/>
            <person name="Larimer F."/>
            <person name="Land M."/>
            <person name="Hauser L."/>
            <person name="Markowitz V."/>
            <person name="Cheng J.-F."/>
            <person name="Hugenholtz P."/>
            <person name="Woyke T."/>
            <person name="Wu D."/>
            <person name="Tindall B."/>
            <person name="Pomrenke H."/>
            <person name="Brambilla E."/>
            <person name="Klenk H.-P."/>
            <person name="Eisen J.A."/>
        </authorList>
    </citation>
    <scope>NUCLEOTIDE SEQUENCE [LARGE SCALE GENOMIC DNA]</scope>
    <source>
        <strain evidence="2">ATCC BAA-1392 / DSM 18658 / VKM B-2454 / MOB10</strain>
    </source>
</reference>
<organism evidence="1 2">
    <name type="scientific">Singulisphaera acidiphila (strain ATCC BAA-1392 / DSM 18658 / VKM B-2454 / MOB10)</name>
    <dbReference type="NCBI Taxonomy" id="886293"/>
    <lineage>
        <taxon>Bacteria</taxon>
        <taxon>Pseudomonadati</taxon>
        <taxon>Planctomycetota</taxon>
        <taxon>Planctomycetia</taxon>
        <taxon>Isosphaerales</taxon>
        <taxon>Isosphaeraceae</taxon>
        <taxon>Singulisphaera</taxon>
    </lineage>
</organism>
<dbReference type="EMBL" id="CP003364">
    <property type="protein sequence ID" value="AGA29382.1"/>
    <property type="molecule type" value="Genomic_DNA"/>
</dbReference>
<dbReference type="HOGENOM" id="CLU_112398_1_0_0"/>
<protein>
    <submittedName>
        <fullName evidence="1">Ribulose kinase</fullName>
    </submittedName>
</protein>
<keyword evidence="2" id="KW-1185">Reference proteome</keyword>
<dbReference type="Proteomes" id="UP000010798">
    <property type="component" value="Chromosome"/>
</dbReference>